<protein>
    <submittedName>
        <fullName evidence="1">Uncharacterized protein</fullName>
    </submittedName>
</protein>
<evidence type="ECO:0000313" key="1">
    <source>
        <dbReference type="EMBL" id="EWH30670.1"/>
    </source>
</evidence>
<proteinExistence type="predicted"/>
<organism evidence="1 2">
    <name type="scientific">Lysinibacillus sphaericus CBAM5</name>
    <dbReference type="NCBI Taxonomy" id="1400869"/>
    <lineage>
        <taxon>Bacteria</taxon>
        <taxon>Bacillati</taxon>
        <taxon>Bacillota</taxon>
        <taxon>Bacilli</taxon>
        <taxon>Bacillales</taxon>
        <taxon>Bacillaceae</taxon>
        <taxon>Lysinibacillus</taxon>
    </lineage>
</organism>
<dbReference type="HOGENOM" id="CLU_3218282_0_0_9"/>
<dbReference type="EMBL" id="AYKQ01000059">
    <property type="protein sequence ID" value="EWH30670.1"/>
    <property type="molecule type" value="Genomic_DNA"/>
</dbReference>
<accession>W7RU55</accession>
<comment type="caution">
    <text evidence="1">The sequence shown here is derived from an EMBL/GenBank/DDBJ whole genome shotgun (WGS) entry which is preliminary data.</text>
</comment>
<reference evidence="1 2" key="1">
    <citation type="journal article" date="2015" name="Stand. Genomic Sci.">
        <title>Genome sequence and description of the mosquitocidal and heavy metal tolerant strain Lysinibacillus sphaericus CBAM5.</title>
        <authorList>
            <person name="Pena-Montenegro T.D."/>
            <person name="Lozano L."/>
            <person name="Dussan J."/>
        </authorList>
    </citation>
    <scope>NUCLEOTIDE SEQUENCE [LARGE SCALE GENOMIC DNA]</scope>
    <source>
        <strain evidence="1">CBAM5</strain>
    </source>
</reference>
<sequence>MQETTRVPANFEVMFSHKIEYMEISLVRESLSFSKFFGKIRQNK</sequence>
<gene>
    <name evidence="1" type="ORF">P799_24295</name>
</gene>
<evidence type="ECO:0000313" key="2">
    <source>
        <dbReference type="Proteomes" id="UP000023555"/>
    </source>
</evidence>
<dbReference type="Proteomes" id="UP000023555">
    <property type="component" value="Unassembled WGS sequence"/>
</dbReference>
<name>W7RU55_LYSSH</name>
<dbReference type="AlphaFoldDB" id="W7RU55"/>